<keyword evidence="5" id="KW-0408">Iron</keyword>
<keyword evidence="4" id="KW-0249">Electron transport</keyword>
<evidence type="ECO:0000256" key="4">
    <source>
        <dbReference type="ARBA" id="ARBA00022982"/>
    </source>
</evidence>
<evidence type="ECO:0000313" key="8">
    <source>
        <dbReference type="EMBL" id="SLM13421.1"/>
    </source>
</evidence>
<organism evidence="8">
    <name type="scientific">uncultured spirochete</name>
    <dbReference type="NCBI Taxonomy" id="156406"/>
    <lineage>
        <taxon>Bacteria</taxon>
        <taxon>Pseudomonadati</taxon>
        <taxon>Spirochaetota</taxon>
        <taxon>Spirochaetia</taxon>
        <taxon>Spirochaetales</taxon>
        <taxon>environmental samples</taxon>
    </lineage>
</organism>
<evidence type="ECO:0000259" key="7">
    <source>
        <dbReference type="PROSITE" id="PS51379"/>
    </source>
</evidence>
<dbReference type="GO" id="GO:0046872">
    <property type="term" value="F:metal ion binding"/>
    <property type="evidence" value="ECO:0007669"/>
    <property type="project" value="UniProtKB-KW"/>
</dbReference>
<evidence type="ECO:0000256" key="6">
    <source>
        <dbReference type="ARBA" id="ARBA00023014"/>
    </source>
</evidence>
<dbReference type="Pfam" id="PF02754">
    <property type="entry name" value="CCG"/>
    <property type="match status" value="1"/>
</dbReference>
<protein>
    <submittedName>
        <fullName evidence="8">Fe-S oxidoreductase</fullName>
    </submittedName>
</protein>
<keyword evidence="3" id="KW-0479">Metal-binding</keyword>
<evidence type="ECO:0000256" key="5">
    <source>
        <dbReference type="ARBA" id="ARBA00023004"/>
    </source>
</evidence>
<dbReference type="InterPro" id="IPR009051">
    <property type="entry name" value="Helical_ferredxn"/>
</dbReference>
<evidence type="ECO:0000256" key="2">
    <source>
        <dbReference type="ARBA" id="ARBA00022485"/>
    </source>
</evidence>
<dbReference type="SUPFAM" id="SSF46548">
    <property type="entry name" value="alpha-helical ferredoxin"/>
    <property type="match status" value="1"/>
</dbReference>
<dbReference type="InterPro" id="IPR017896">
    <property type="entry name" value="4Fe4S_Fe-S-bd"/>
</dbReference>
<name>A0A3P3XJ41_9SPIR</name>
<dbReference type="GO" id="GO:0016491">
    <property type="term" value="F:oxidoreductase activity"/>
    <property type="evidence" value="ECO:0007669"/>
    <property type="project" value="UniProtKB-ARBA"/>
</dbReference>
<sequence>MEAATQEALKKLFESKLNKAMRLYLDTCAHCGLCVEACHVYQAMPETKYTPVGRAEVVRKLFKRYFKMQGKIAPWLGEVIELDDKSVNMAYEAAFSCTGCRRCVTVCPFGIDTQQVMNIAKLLLIGAEKQPQILAMLSDMSIAKGETWKETANDYIAALNNLAPEVEALAPTPPGRPAIPIDVENANVLYVGLSGKHSIVPAAAILNAASENWTISHFEAVNFAAWLGDGEKQRLIAKRIIMEAERLKVKEVAVVECGTATRVLKFMTGSHPFRIVSIVELIARYIEQGRIKVKPGTISGTLTYHDPCQLGRNGGVMEEPRYIIGKLTDKFVELTPNKEANWCCGGGGGLISLGEHEFRMKTGKVKVDQMRASKADTICTACENCHTQLTELNEHYGLGMKVESLTNLVAHALTGFGA</sequence>
<dbReference type="InterPro" id="IPR004017">
    <property type="entry name" value="Cys_rich_dom"/>
</dbReference>
<dbReference type="GO" id="GO:0051539">
    <property type="term" value="F:4 iron, 4 sulfur cluster binding"/>
    <property type="evidence" value="ECO:0007669"/>
    <property type="project" value="UniProtKB-KW"/>
</dbReference>
<keyword evidence="6" id="KW-0411">Iron-sulfur</keyword>
<dbReference type="PANTHER" id="PTHR43551:SF1">
    <property type="entry name" value="HETERODISULFIDE REDUCTASE"/>
    <property type="match status" value="1"/>
</dbReference>
<dbReference type="PROSITE" id="PS00198">
    <property type="entry name" value="4FE4S_FER_1"/>
    <property type="match status" value="1"/>
</dbReference>
<proteinExistence type="predicted"/>
<dbReference type="Gene3D" id="1.10.1060.10">
    <property type="entry name" value="Alpha-helical ferredoxin"/>
    <property type="match status" value="1"/>
</dbReference>
<gene>
    <name evidence="8" type="ORF">SPIROBIBN47_290059</name>
</gene>
<feature type="domain" description="4Fe-4S ferredoxin-type" evidence="7">
    <location>
        <begin position="19"/>
        <end position="49"/>
    </location>
</feature>
<keyword evidence="1" id="KW-0813">Transport</keyword>
<dbReference type="PROSITE" id="PS51379">
    <property type="entry name" value="4FE4S_FER_2"/>
    <property type="match status" value="2"/>
</dbReference>
<feature type="domain" description="4Fe-4S ferredoxin-type" evidence="7">
    <location>
        <begin position="87"/>
        <end position="117"/>
    </location>
</feature>
<reference evidence="8" key="1">
    <citation type="submission" date="2017-02" db="EMBL/GenBank/DDBJ databases">
        <authorList>
            <person name="Regsiter A."/>
            <person name="William W."/>
        </authorList>
    </citation>
    <scope>NUCLEOTIDE SEQUENCE</scope>
    <source>
        <strain evidence="8">Bib</strain>
    </source>
</reference>
<evidence type="ECO:0000256" key="3">
    <source>
        <dbReference type="ARBA" id="ARBA00022723"/>
    </source>
</evidence>
<evidence type="ECO:0000256" key="1">
    <source>
        <dbReference type="ARBA" id="ARBA00022448"/>
    </source>
</evidence>
<dbReference type="InterPro" id="IPR017900">
    <property type="entry name" value="4Fe4S_Fe_S_CS"/>
</dbReference>
<keyword evidence="2" id="KW-0004">4Fe-4S</keyword>
<dbReference type="AlphaFoldDB" id="A0A3P3XJ41"/>
<dbReference type="Pfam" id="PF13183">
    <property type="entry name" value="Fer4_8"/>
    <property type="match status" value="1"/>
</dbReference>
<accession>A0A3P3XJ41</accession>
<dbReference type="EMBL" id="FWDM01000022">
    <property type="protein sequence ID" value="SLM13421.1"/>
    <property type="molecule type" value="Genomic_DNA"/>
</dbReference>
<dbReference type="PANTHER" id="PTHR43551">
    <property type="entry name" value="FUMARATE REDUCTASE IRON-SULFUR SUBUNIT"/>
    <property type="match status" value="1"/>
</dbReference>